<dbReference type="PANTHER" id="PTHR32347:SF23">
    <property type="entry name" value="BLL5650 PROTEIN"/>
    <property type="match status" value="1"/>
</dbReference>
<evidence type="ECO:0000256" key="1">
    <source>
        <dbReference type="ARBA" id="ARBA00004196"/>
    </source>
</evidence>
<sequence length="417" mass="45606">MDILRTGIVEKKRRNRWLIAGAGAVTIAAVTMAVARLEPAATSVDRDTVWIGTVERGTFERKVRGHGRLVPENLRWVQARNTGRVETIHVEPGQRVDADGAILELSNPEVERSAIDAENALLREEAELESLRVTLISSELDQKARAAEVDADYIQAALQVEANRELSTMGLISEIQLRSSEAVAEALATRQEIEGQRLTMTPEANRALLAAKRAEVQQQRALFKLRADQLDSLVVRAGIAGVVQEVPVEIGQQVALGTMLAKVADPTRLQAELRVPATRARDVRPGQAVSVDTRNGLVDGTVARVDPSVQEGSVMVEVRLEGALPDGARIDMAVDGAVQIERLSDVLYVGRPVQSQENATVGLYLLEDDGKHARRVRVGLGHASVDTIEITEGLREGDQVILSDTSRWDDHERIRLR</sequence>
<dbReference type="Proteomes" id="UP000598633">
    <property type="component" value="Unassembled WGS sequence"/>
</dbReference>
<name>A0A8J6Y3M7_9BACT</name>
<feature type="transmembrane region" description="Helical" evidence="3">
    <location>
        <begin position="17"/>
        <end position="37"/>
    </location>
</feature>
<evidence type="ECO:0000256" key="2">
    <source>
        <dbReference type="ARBA" id="ARBA00023054"/>
    </source>
</evidence>
<dbReference type="Gene3D" id="2.40.420.20">
    <property type="match status" value="1"/>
</dbReference>
<dbReference type="Gene3D" id="1.10.287.470">
    <property type="entry name" value="Helix hairpin bin"/>
    <property type="match status" value="1"/>
</dbReference>
<evidence type="ECO:0000313" key="5">
    <source>
        <dbReference type="EMBL" id="MBD3870073.1"/>
    </source>
</evidence>
<comment type="subcellular location">
    <subcellularLocation>
        <location evidence="1">Cell envelope</location>
    </subcellularLocation>
</comment>
<dbReference type="Gene3D" id="2.40.30.170">
    <property type="match status" value="1"/>
</dbReference>
<keyword evidence="3" id="KW-0812">Transmembrane</keyword>
<dbReference type="Pfam" id="PF25919">
    <property type="entry name" value="BSH_CusB"/>
    <property type="match status" value="1"/>
</dbReference>
<accession>A0A8J6Y3M7</accession>
<evidence type="ECO:0000313" key="6">
    <source>
        <dbReference type="Proteomes" id="UP000598633"/>
    </source>
</evidence>
<reference evidence="5 6" key="1">
    <citation type="submission" date="2020-08" db="EMBL/GenBank/DDBJ databases">
        <title>Acidobacteriota in marine sediments use diverse sulfur dissimilation pathways.</title>
        <authorList>
            <person name="Wasmund K."/>
        </authorList>
    </citation>
    <scope>NUCLEOTIDE SEQUENCE [LARGE SCALE GENOMIC DNA]</scope>
    <source>
        <strain evidence="5">MAG AM3-A</strain>
    </source>
</reference>
<evidence type="ECO:0000259" key="4">
    <source>
        <dbReference type="Pfam" id="PF25919"/>
    </source>
</evidence>
<dbReference type="GO" id="GO:0030313">
    <property type="term" value="C:cell envelope"/>
    <property type="evidence" value="ECO:0007669"/>
    <property type="project" value="UniProtKB-SubCell"/>
</dbReference>
<evidence type="ECO:0000256" key="3">
    <source>
        <dbReference type="SAM" id="Phobius"/>
    </source>
</evidence>
<dbReference type="AlphaFoldDB" id="A0A8J6Y3M7"/>
<dbReference type="PANTHER" id="PTHR32347">
    <property type="entry name" value="EFFLUX SYSTEM COMPONENT YKNX-RELATED"/>
    <property type="match status" value="1"/>
</dbReference>
<keyword evidence="3" id="KW-1133">Transmembrane helix</keyword>
<dbReference type="InterPro" id="IPR050465">
    <property type="entry name" value="UPF0194_transport"/>
</dbReference>
<proteinExistence type="predicted"/>
<keyword evidence="2" id="KW-0175">Coiled coil</keyword>
<gene>
    <name evidence="5" type="ORF">IFJ97_01785</name>
</gene>
<organism evidence="5 6">
    <name type="scientific">Candidatus Sulfomarinibacter kjeldsenii</name>
    <dbReference type="NCBI Taxonomy" id="2885994"/>
    <lineage>
        <taxon>Bacteria</taxon>
        <taxon>Pseudomonadati</taxon>
        <taxon>Acidobacteriota</taxon>
        <taxon>Thermoanaerobaculia</taxon>
        <taxon>Thermoanaerobaculales</taxon>
        <taxon>Candidatus Sulfomarinibacteraceae</taxon>
        <taxon>Candidatus Sulfomarinibacter</taxon>
    </lineage>
</organism>
<dbReference type="EMBL" id="JACXWA010000029">
    <property type="protein sequence ID" value="MBD3870073.1"/>
    <property type="molecule type" value="Genomic_DNA"/>
</dbReference>
<protein>
    <submittedName>
        <fullName evidence="5">HlyD family efflux transporter periplasmic adaptor subunit</fullName>
    </submittedName>
</protein>
<dbReference type="InterPro" id="IPR058790">
    <property type="entry name" value="BSH_CusB"/>
</dbReference>
<dbReference type="Gene3D" id="2.40.50.100">
    <property type="match status" value="1"/>
</dbReference>
<feature type="domain" description="CusB-like barrel-sandwich hybrid" evidence="4">
    <location>
        <begin position="76"/>
        <end position="264"/>
    </location>
</feature>
<comment type="caution">
    <text evidence="5">The sequence shown here is derived from an EMBL/GenBank/DDBJ whole genome shotgun (WGS) entry which is preliminary data.</text>
</comment>
<keyword evidence="3" id="KW-0472">Membrane</keyword>